<organism evidence="1 2">
    <name type="scientific">Pelotomaculum thermopropionicum (strain DSM 13744 / JCM 10971 / SI)</name>
    <dbReference type="NCBI Taxonomy" id="370438"/>
    <lineage>
        <taxon>Bacteria</taxon>
        <taxon>Bacillati</taxon>
        <taxon>Bacillota</taxon>
        <taxon>Clostridia</taxon>
        <taxon>Eubacteriales</taxon>
        <taxon>Desulfotomaculaceae</taxon>
        <taxon>Pelotomaculum</taxon>
    </lineage>
</organism>
<evidence type="ECO:0000313" key="1">
    <source>
        <dbReference type="EMBL" id="BAF60503.1"/>
    </source>
</evidence>
<dbReference type="Gene3D" id="3.90.930.60">
    <property type="match status" value="1"/>
</dbReference>
<dbReference type="EMBL" id="AP009389">
    <property type="protein sequence ID" value="BAF60503.1"/>
    <property type="molecule type" value="Genomic_DNA"/>
</dbReference>
<dbReference type="Proteomes" id="UP000006556">
    <property type="component" value="Chromosome"/>
</dbReference>
<reference evidence="2" key="1">
    <citation type="journal article" date="2008" name="Genome Res.">
        <title>The genome of Pelotomaculum thermopropionicum reveals niche-associated evolution in anaerobic microbiota.</title>
        <authorList>
            <person name="Kosaka T."/>
            <person name="Kato S."/>
            <person name="Shimoyama T."/>
            <person name="Ishii S."/>
            <person name="Abe T."/>
            <person name="Watanabe K."/>
        </authorList>
    </citation>
    <scope>NUCLEOTIDE SEQUENCE [LARGE SCALE GENOMIC DNA]</scope>
    <source>
        <strain evidence="2">DSM 13744 / JCM 10971 / SI</strain>
    </source>
</reference>
<proteinExistence type="predicted"/>
<dbReference type="eggNOG" id="COG1944">
    <property type="taxonomic scope" value="Bacteria"/>
</dbReference>
<protein>
    <submittedName>
        <fullName evidence="1">Uncharacterized protein</fullName>
    </submittedName>
</protein>
<dbReference type="HOGENOM" id="CLU_3120919_0_0_9"/>
<evidence type="ECO:0000313" key="2">
    <source>
        <dbReference type="Proteomes" id="UP000006556"/>
    </source>
</evidence>
<sequence length="50" mass="5627">MNIPAFKSHFQVEVFPGEGVLLLSEAGARALYGRAYELVAPLWQKWHLGQ</sequence>
<dbReference type="KEGG" id="pth:PTH_2322"/>
<keyword evidence="2" id="KW-1185">Reference proteome</keyword>
<gene>
    <name evidence="1" type="ordered locus">PTH_2322</name>
</gene>
<accession>A5CZT3</accession>
<dbReference type="AlphaFoldDB" id="A5CZT3"/>
<name>A5CZT3_PELTS</name>